<keyword evidence="6" id="KW-0560">Oxidoreductase</keyword>
<evidence type="ECO:0000256" key="1">
    <source>
        <dbReference type="ARBA" id="ARBA00001974"/>
    </source>
</evidence>
<comment type="cofactor">
    <cofactor evidence="1">
        <name>FAD</name>
        <dbReference type="ChEBI" id="CHEBI:57692"/>
    </cofactor>
</comment>
<keyword evidence="5" id="KW-0521">NADP</keyword>
<keyword evidence="3" id="KW-0285">Flavoprotein</keyword>
<comment type="similarity">
    <text evidence="2">Belongs to the FAD-binding monooxygenase family.</text>
</comment>
<keyword evidence="7" id="KW-0503">Monooxygenase</keyword>
<evidence type="ECO:0000259" key="9">
    <source>
        <dbReference type="Pfam" id="PF07992"/>
    </source>
</evidence>
<evidence type="ECO:0000256" key="6">
    <source>
        <dbReference type="ARBA" id="ARBA00023002"/>
    </source>
</evidence>
<dbReference type="Proteomes" id="UP000515663">
    <property type="component" value="Chromosome"/>
</dbReference>
<dbReference type="Gene3D" id="3.50.50.60">
    <property type="entry name" value="FAD/NAD(P)-binding domain"/>
    <property type="match status" value="1"/>
</dbReference>
<dbReference type="PANTHER" id="PTHR43872">
    <property type="entry name" value="MONOOXYGENASE, PUTATIVE (AFU_ORTHOLOGUE AFUA_8G02570)-RELATED"/>
    <property type="match status" value="1"/>
</dbReference>
<evidence type="ECO:0000313" key="11">
    <source>
        <dbReference type="Proteomes" id="UP000515663"/>
    </source>
</evidence>
<evidence type="ECO:0000313" key="10">
    <source>
        <dbReference type="EMBL" id="QMT01707.1"/>
    </source>
</evidence>
<gene>
    <name evidence="10" type="ORF">H1R19_00365</name>
</gene>
<dbReference type="InterPro" id="IPR051820">
    <property type="entry name" value="FAD-binding_MO"/>
</dbReference>
<dbReference type="Pfam" id="PF07992">
    <property type="entry name" value="Pyr_redox_2"/>
    <property type="match status" value="1"/>
</dbReference>
<dbReference type="AlphaFoldDB" id="A0A7D7R2M0"/>
<keyword evidence="11" id="KW-1185">Reference proteome</keyword>
<dbReference type="FunFam" id="3.50.50.60:FF:000228">
    <property type="entry name" value="FAD-containing monooxygenase EthA"/>
    <property type="match status" value="1"/>
</dbReference>
<evidence type="ECO:0000256" key="4">
    <source>
        <dbReference type="ARBA" id="ARBA00022827"/>
    </source>
</evidence>
<dbReference type="InterPro" id="IPR036188">
    <property type="entry name" value="FAD/NAD-bd_sf"/>
</dbReference>
<evidence type="ECO:0000256" key="3">
    <source>
        <dbReference type="ARBA" id="ARBA00022630"/>
    </source>
</evidence>
<accession>A0A7D7R2M0</accession>
<evidence type="ECO:0000256" key="7">
    <source>
        <dbReference type="ARBA" id="ARBA00023033"/>
    </source>
</evidence>
<name>A0A7D7R2M0_9ACTN</name>
<proteinExistence type="inferred from homology"/>
<evidence type="ECO:0000256" key="5">
    <source>
        <dbReference type="ARBA" id="ARBA00022857"/>
    </source>
</evidence>
<feature type="domain" description="FAD/NAD(P)-binding" evidence="9">
    <location>
        <begin position="45"/>
        <end position="262"/>
    </location>
</feature>
<dbReference type="KEGG" id="gji:H1R19_00365"/>
<feature type="compositionally biased region" description="Basic and acidic residues" evidence="8">
    <location>
        <begin position="10"/>
        <end position="22"/>
    </location>
</feature>
<keyword evidence="4" id="KW-0274">FAD</keyword>
<dbReference type="InterPro" id="IPR023753">
    <property type="entry name" value="FAD/NAD-binding_dom"/>
</dbReference>
<dbReference type="EMBL" id="CP059491">
    <property type="protein sequence ID" value="QMT01707.1"/>
    <property type="molecule type" value="Genomic_DNA"/>
</dbReference>
<dbReference type="PANTHER" id="PTHR43872:SF1">
    <property type="entry name" value="MONOOXYGENASE, PUTATIVE (AFU_ORTHOLOGUE AFUA_8G02570)-RELATED"/>
    <property type="match status" value="1"/>
</dbReference>
<dbReference type="GO" id="GO:0004497">
    <property type="term" value="F:monooxygenase activity"/>
    <property type="evidence" value="ECO:0007669"/>
    <property type="project" value="UniProtKB-KW"/>
</dbReference>
<evidence type="ECO:0000256" key="2">
    <source>
        <dbReference type="ARBA" id="ARBA00010139"/>
    </source>
</evidence>
<organism evidence="10 11">
    <name type="scientific">Gordonia jinghuaiqii</name>
    <dbReference type="NCBI Taxonomy" id="2758710"/>
    <lineage>
        <taxon>Bacteria</taxon>
        <taxon>Bacillati</taxon>
        <taxon>Actinomycetota</taxon>
        <taxon>Actinomycetes</taxon>
        <taxon>Mycobacteriales</taxon>
        <taxon>Gordoniaceae</taxon>
        <taxon>Gordonia</taxon>
    </lineage>
</organism>
<reference evidence="11" key="1">
    <citation type="submission" date="2020-07" db="EMBL/GenBank/DDBJ databases">
        <title>novel species isolated from the respiratory tract of Marmot.</title>
        <authorList>
            <person name="Zhang G."/>
        </authorList>
    </citation>
    <scope>NUCLEOTIDE SEQUENCE [LARGE SCALE GENOMIC DNA]</scope>
    <source>
        <strain evidence="11">686</strain>
    </source>
</reference>
<sequence>MTDSNTTRQDTPRRETDQRETDQQDATAQDAATPSSNGAEQPLRDVIIVGAGLSGVDCAYRLREQNPGADYLILERRRRMGGTWDLFRYPGVRSDSDIYTLSYPFEPWRKPRALAHGDDIREYIEDTAHKYGIADHIRFEQHVVSADWDSATDTWTLTVEVGGDGDGGNGDGGAARRETHRCRFLVFATGYYDYDNPYTPQFAGAEDFAGQIVHPQHWPEDLDHRGKRVVVIGSGATAVSLIPSLADSARHVTMLQRSPSYIFSANQKQYLAPLAQKLLSPRAAHRLIRFRYATQTAAIVHLTHRFPKLGRKLIRSNVAANLPADYPIDVHFNPTYNPWDQRMCMVPDADLFQQIASGAVEMVTDHIDRFDETGVRLTSGRHLDADIIVTATGLQLLGFGGTRLRVDGAEVKPHDRFVFKSHLLEDVPNLAWSVGYTNASWTLRADMTARAVADLVKYMRRNGYTHAYPHLGSEPMTARPVWDLKAGYVERSPEALPKSGTRGRWQVRHNYYRDAIDHRIGKVEESMVFGRHP</sequence>
<evidence type="ECO:0000256" key="8">
    <source>
        <dbReference type="SAM" id="MobiDB-lite"/>
    </source>
</evidence>
<protein>
    <submittedName>
        <fullName evidence="10">NAD(P)/FAD-dependent oxidoreductase</fullName>
    </submittedName>
</protein>
<feature type="compositionally biased region" description="Low complexity" evidence="8">
    <location>
        <begin position="24"/>
        <end position="33"/>
    </location>
</feature>
<feature type="region of interest" description="Disordered" evidence="8">
    <location>
        <begin position="1"/>
        <end position="43"/>
    </location>
</feature>
<dbReference type="PRINTS" id="PR00411">
    <property type="entry name" value="PNDRDTASEI"/>
</dbReference>
<dbReference type="SUPFAM" id="SSF51905">
    <property type="entry name" value="FAD/NAD(P)-binding domain"/>
    <property type="match status" value="1"/>
</dbReference>